<feature type="compositionally biased region" description="Pro residues" evidence="1">
    <location>
        <begin position="473"/>
        <end position="487"/>
    </location>
</feature>
<dbReference type="SUPFAM" id="SSF52058">
    <property type="entry name" value="L domain-like"/>
    <property type="match status" value="1"/>
</dbReference>
<dbReference type="EMBL" id="LGTL01000012">
    <property type="protein sequence ID" value="KPA78887.1"/>
    <property type="molecule type" value="Genomic_DNA"/>
</dbReference>
<feature type="compositionally biased region" description="Low complexity" evidence="1">
    <location>
        <begin position="770"/>
        <end position="782"/>
    </location>
</feature>
<evidence type="ECO:0000256" key="1">
    <source>
        <dbReference type="SAM" id="MobiDB-lite"/>
    </source>
</evidence>
<gene>
    <name evidence="2" type="ORF">ABB37_05951</name>
</gene>
<reference evidence="2 3" key="1">
    <citation type="submission" date="2015-07" db="EMBL/GenBank/DDBJ databases">
        <title>High-quality genome of monoxenous trypanosomatid Leptomonas pyrrhocoris.</title>
        <authorList>
            <person name="Flegontov P."/>
            <person name="Butenko A."/>
            <person name="Firsov S."/>
            <person name="Vlcek C."/>
            <person name="Logacheva M.D."/>
            <person name="Field M."/>
            <person name="Filatov D."/>
            <person name="Flegontova O."/>
            <person name="Gerasimov E."/>
            <person name="Jackson A.P."/>
            <person name="Kelly S."/>
            <person name="Opperdoes F."/>
            <person name="O'Reilly A."/>
            <person name="Votypka J."/>
            <person name="Yurchenko V."/>
            <person name="Lukes J."/>
        </authorList>
    </citation>
    <scope>NUCLEOTIDE SEQUENCE [LARGE SCALE GENOMIC DNA]</scope>
    <source>
        <strain evidence="2">H10</strain>
    </source>
</reference>
<dbReference type="OrthoDB" id="264516at2759"/>
<proteinExistence type="predicted"/>
<feature type="region of interest" description="Disordered" evidence="1">
    <location>
        <begin position="460"/>
        <end position="492"/>
    </location>
</feature>
<dbReference type="InterPro" id="IPR006553">
    <property type="entry name" value="Leu-rich_rpt_Cys-con_subtyp"/>
</dbReference>
<evidence type="ECO:0008006" key="4">
    <source>
        <dbReference type="Google" id="ProtNLM"/>
    </source>
</evidence>
<accession>A0A0M9FZ44</accession>
<dbReference type="Gene3D" id="3.80.10.10">
    <property type="entry name" value="Ribonuclease Inhibitor"/>
    <property type="match status" value="4"/>
</dbReference>
<dbReference type="Proteomes" id="UP000037923">
    <property type="component" value="Unassembled WGS sequence"/>
</dbReference>
<dbReference type="SUPFAM" id="SSF52047">
    <property type="entry name" value="RNI-like"/>
    <property type="match status" value="2"/>
</dbReference>
<comment type="caution">
    <text evidence="2">The sequence shown here is derived from an EMBL/GenBank/DDBJ whole genome shotgun (WGS) entry which is preliminary data.</text>
</comment>
<feature type="compositionally biased region" description="Polar residues" evidence="1">
    <location>
        <begin position="549"/>
        <end position="558"/>
    </location>
</feature>
<dbReference type="PANTHER" id="PTHR13318">
    <property type="entry name" value="PARTNER OF PAIRED, ISOFORM B-RELATED"/>
    <property type="match status" value="1"/>
</dbReference>
<feature type="region of interest" description="Disordered" evidence="1">
    <location>
        <begin position="692"/>
        <end position="718"/>
    </location>
</feature>
<protein>
    <recommendedName>
        <fullName evidence="4">Leucine-rich repeat protein</fullName>
    </recommendedName>
</protein>
<organism evidence="2 3">
    <name type="scientific">Leptomonas pyrrhocoris</name>
    <name type="common">Firebug parasite</name>
    <dbReference type="NCBI Taxonomy" id="157538"/>
    <lineage>
        <taxon>Eukaryota</taxon>
        <taxon>Discoba</taxon>
        <taxon>Euglenozoa</taxon>
        <taxon>Kinetoplastea</taxon>
        <taxon>Metakinetoplastina</taxon>
        <taxon>Trypanosomatida</taxon>
        <taxon>Trypanosomatidae</taxon>
        <taxon>Leishmaniinae</taxon>
        <taxon>Leptomonas</taxon>
    </lineage>
</organism>
<feature type="region of interest" description="Disordered" evidence="1">
    <location>
        <begin position="527"/>
        <end position="558"/>
    </location>
</feature>
<feature type="region of interest" description="Disordered" evidence="1">
    <location>
        <begin position="1125"/>
        <end position="1156"/>
    </location>
</feature>
<feature type="compositionally biased region" description="Acidic residues" evidence="1">
    <location>
        <begin position="786"/>
        <end position="802"/>
    </location>
</feature>
<feature type="compositionally biased region" description="Low complexity" evidence="1">
    <location>
        <begin position="47"/>
        <end position="60"/>
    </location>
</feature>
<feature type="region of interest" description="Disordered" evidence="1">
    <location>
        <begin position="41"/>
        <end position="60"/>
    </location>
</feature>
<sequence length="1574" mass="167539">MHYSLDTLCDIASFWPSRVALAFVTSQPRCRIAAEVYATEASRNRPRTTQRGAGRAAQRAGNAEVQDAWTTWAAQLPFGEWWVSHLAQAAMPSDELPFRSNRFIEAANDYAVPLAARWCGMEQPTRFPSPPPPSNALHAPASALEFMSEHHAHYRAYREYRSATTTQFQAGVRDRWAAEAGVSWADCPYPGERLWGVSVKSGYAGGVHVGHLVSFLVPVSHCCSADLADGSRWGFHGAQRCDASEKVPLRRVLHWDVRADELSGQRAMCRTHRSPVGQGVGTDEVIALATVSSGTNLTFVPSQSFSPRVEPAQRGPLDAPTQVTDAAAVGPPASIQRSSWSYSYWWFRRPLCLSRVPSTVAPCGGAPNLAEGSTHPCSTQGVAEASLYAYGSHPASLPCHLEVDCRESASCNSISHAHLPRGAAAAAAAAPSPSPQTAHEPCAGCAAAFVTSLHLYDCPPSPPPTTDSALSPSSPPLPLLSTSPPPGGSGGDDALRSWWGALASNGCSCCDRLSRLEIDFDGYRGASGDASAPGRHTGNAGDAGPPSAEASTDAATSNVQRPFHEGEIVGMPAAHADPSPFRAAASTGAAVSAAVPVRAVHMGFLTDVRLAGSDLSDVNFLGTLRHLCLADVSRSRRLTDRGVVGVARSTSLCVLDLSFCTLVDTAAVPLAAMATLEELYLTGTAVTDATLRAIAGPPPPPLQHHRSQRLEATTASAPPSRMLRVLHVDACRHAQDPFDAFMVDHTLRSPSLQGGGDRWDGLAEFIASAAPSSSLRQQSRPSSGEERDEEADDVASSEEDGTTDASLESLQEHASAASESDGGVSLEVRLSPSHTSEEAPQQTHVSFNPSRVAAVPSSSGAWQALTTIELHNTILHCLLGDLGVLSSLRRLSLLRCSTTSTRGRHRRPPYRLPWLTGLERCSLLHTVLLEDCDAALTHAGNMHVLAQLPSLQNLSLHRARVRDADVRTLVQALFQSPGGQRSSRCALQRLSLALCGRLTHHLCTVATLTSVRTLDLSDTAAAQDLVDLLGTCATHHSLQVLQLAACASITSVNPLAAMKELLRLDVSHTPVTTAGVAELRRCRALTHLNLKGCAGVAHMRDVLAIPTLQVLNAQGTGLHEELLTTEDEESTDSAEGQGSSNLAVRDEEGRQTTYRDLFPPEDDLLRRSALHTLLLSHTRVRRIRRLGLLPWLMCLDIGATCVTDAELVKFVCTGIRQSQPTPPRGTADKAKTRAEDVTSRWSSAGSAVVHRLRDLCRVGESLSSPYLLPNHGGPPLRVLSLQLCRFIFTVGVLGLCPRLTKLDLSSSNVTSRGLVGLHRSRSLVQLRLVGCKGIHDVRLLACIASLREVDGSGCNVHGDRLMGHSCNSAGAADTGEAGATATPSSHLVPLHSDLFSTVHRQSVETSGLQRLVEGEEGHAAAALSTPAGSLLLSPTPALSLRRVYAPQLRRLVLDGCANLHGGLAALGGLPALADLSLRNCHGITAASVAELGERRTQEGDDDDEEAGEGLNGSRTKGELRFPALQSIRFSSCRLLTGSLKELEALPQLQHVYADQCGISSLDDVAPSLRRRVTL</sequence>
<dbReference type="VEuPathDB" id="TriTrypDB:LpyrH10_12_1290"/>
<dbReference type="GeneID" id="26906241"/>
<dbReference type="InterPro" id="IPR032675">
    <property type="entry name" value="LRR_dom_sf"/>
</dbReference>
<dbReference type="GO" id="GO:0031146">
    <property type="term" value="P:SCF-dependent proteasomal ubiquitin-dependent protein catabolic process"/>
    <property type="evidence" value="ECO:0007669"/>
    <property type="project" value="TreeGrafter"/>
</dbReference>
<evidence type="ECO:0000313" key="3">
    <source>
        <dbReference type="Proteomes" id="UP000037923"/>
    </source>
</evidence>
<feature type="region of interest" description="Disordered" evidence="1">
    <location>
        <begin position="1492"/>
        <end position="1515"/>
    </location>
</feature>
<feature type="region of interest" description="Disordered" evidence="1">
    <location>
        <begin position="770"/>
        <end position="825"/>
    </location>
</feature>
<dbReference type="OMA" id="LHACACR"/>
<dbReference type="RefSeq" id="XP_015657326.1">
    <property type="nucleotide sequence ID" value="XM_015804192.1"/>
</dbReference>
<dbReference type="SMART" id="SM00367">
    <property type="entry name" value="LRR_CC"/>
    <property type="match status" value="6"/>
</dbReference>
<keyword evidence="3" id="KW-1185">Reference proteome</keyword>
<name>A0A0M9FZ44_LEPPY</name>
<dbReference type="GO" id="GO:0019005">
    <property type="term" value="C:SCF ubiquitin ligase complex"/>
    <property type="evidence" value="ECO:0007669"/>
    <property type="project" value="TreeGrafter"/>
</dbReference>
<evidence type="ECO:0000313" key="2">
    <source>
        <dbReference type="EMBL" id="KPA78887.1"/>
    </source>
</evidence>